<protein>
    <submittedName>
        <fullName evidence="1">Uncharacterized protein</fullName>
    </submittedName>
</protein>
<accession>A0A2P2NGW1</accession>
<proteinExistence type="predicted"/>
<dbReference type="EMBL" id="GGEC01061223">
    <property type="protein sequence ID" value="MBX41707.1"/>
    <property type="molecule type" value="Transcribed_RNA"/>
</dbReference>
<dbReference type="AlphaFoldDB" id="A0A2P2NGW1"/>
<name>A0A2P2NGW1_RHIMU</name>
<reference evidence="1" key="1">
    <citation type="submission" date="2018-02" db="EMBL/GenBank/DDBJ databases">
        <title>Rhizophora mucronata_Transcriptome.</title>
        <authorList>
            <person name="Meera S.P."/>
            <person name="Sreeshan A."/>
            <person name="Augustine A."/>
        </authorList>
    </citation>
    <scope>NUCLEOTIDE SEQUENCE</scope>
    <source>
        <tissue evidence="1">Leaf</tissue>
    </source>
</reference>
<evidence type="ECO:0000313" key="1">
    <source>
        <dbReference type="EMBL" id="MBX41707.1"/>
    </source>
</evidence>
<organism evidence="1">
    <name type="scientific">Rhizophora mucronata</name>
    <name type="common">Asiatic mangrove</name>
    <dbReference type="NCBI Taxonomy" id="61149"/>
    <lineage>
        <taxon>Eukaryota</taxon>
        <taxon>Viridiplantae</taxon>
        <taxon>Streptophyta</taxon>
        <taxon>Embryophyta</taxon>
        <taxon>Tracheophyta</taxon>
        <taxon>Spermatophyta</taxon>
        <taxon>Magnoliopsida</taxon>
        <taxon>eudicotyledons</taxon>
        <taxon>Gunneridae</taxon>
        <taxon>Pentapetalae</taxon>
        <taxon>rosids</taxon>
        <taxon>fabids</taxon>
        <taxon>Malpighiales</taxon>
        <taxon>Rhizophoraceae</taxon>
        <taxon>Rhizophora</taxon>
    </lineage>
</organism>
<sequence>MLLSQTEAFFLLFFPWKARERGHGYQKNFQDLLPKLYANRNPLITRLK</sequence>